<dbReference type="EMBL" id="JACIEE010000005">
    <property type="protein sequence ID" value="MBB3977638.1"/>
    <property type="molecule type" value="Genomic_DNA"/>
</dbReference>
<dbReference type="SUPFAM" id="SSF53850">
    <property type="entry name" value="Periplasmic binding protein-like II"/>
    <property type="match status" value="1"/>
</dbReference>
<evidence type="ECO:0000313" key="1">
    <source>
        <dbReference type="EMBL" id="MBB3977638.1"/>
    </source>
</evidence>
<keyword evidence="1" id="KW-0762">Sugar transport</keyword>
<dbReference type="RefSeq" id="WP_183805249.1">
    <property type="nucleotide sequence ID" value="NZ_JACIEE010000005.1"/>
</dbReference>
<dbReference type="AlphaFoldDB" id="A0A7W6DD71"/>
<keyword evidence="2" id="KW-1185">Reference proteome</keyword>
<keyword evidence="1" id="KW-0813">Transport</keyword>
<dbReference type="Gene3D" id="3.40.190.10">
    <property type="entry name" value="Periplasmic binding protein-like II"/>
    <property type="match status" value="2"/>
</dbReference>
<dbReference type="Proteomes" id="UP000574761">
    <property type="component" value="Unassembled WGS sequence"/>
</dbReference>
<comment type="caution">
    <text evidence="1">The sequence shown here is derived from an EMBL/GenBank/DDBJ whole genome shotgun (WGS) entry which is preliminary data.</text>
</comment>
<name>A0A7W6DD71_9HYPH</name>
<gene>
    <name evidence="1" type="ORF">GGQ64_002844</name>
</gene>
<sequence>MQRLKALTWDHPRGYNALAAAAARPELTESGLAIAWDRQPLEGFESHPIADLCDRYDLVVLDHPHVGEAVAGHCLQSLESVFGEEVLQALEAESIGPSLRSYRFAGVHWALPLDAATQVMAVRADLLERQVPLLWEDVAELSRSTGKVALSLAGPHAALSFLSIAAAFGEPPAESDPDLLVSKDTGRQVYDLMCDVAARSPPSVREKNPIGILGHMANHDDVVLCPLIYGYVNYAAPLEGNAIAFHNAPRRIAGGRPGSTLGGTGIGISRRCEVTPALKRHLLWLMGREAQVSFIPGHDGQPSRREAWHNAGVNARWGSFYENTADTLEQAYVRPRHDGYIAFQGKASALLRHAFEERAAADRVLDDLQALYASHRSAGGER</sequence>
<evidence type="ECO:0000313" key="2">
    <source>
        <dbReference type="Proteomes" id="UP000574761"/>
    </source>
</evidence>
<organism evidence="1 2">
    <name type="scientific">Mycoplana azooxidifex</name>
    <dbReference type="NCBI Taxonomy" id="1636188"/>
    <lineage>
        <taxon>Bacteria</taxon>
        <taxon>Pseudomonadati</taxon>
        <taxon>Pseudomonadota</taxon>
        <taxon>Alphaproteobacteria</taxon>
        <taxon>Hyphomicrobiales</taxon>
        <taxon>Rhizobiaceae</taxon>
        <taxon>Mycoplana</taxon>
    </lineage>
</organism>
<reference evidence="1 2" key="1">
    <citation type="submission" date="2020-08" db="EMBL/GenBank/DDBJ databases">
        <title>Genomic Encyclopedia of Type Strains, Phase IV (KMG-IV): sequencing the most valuable type-strain genomes for metagenomic binning, comparative biology and taxonomic classification.</title>
        <authorList>
            <person name="Goeker M."/>
        </authorList>
    </citation>
    <scope>NUCLEOTIDE SEQUENCE [LARGE SCALE GENOMIC DNA]</scope>
    <source>
        <strain evidence="1 2">DSM 100211</strain>
    </source>
</reference>
<proteinExistence type="predicted"/>
<accession>A0A7W6DD71</accession>
<protein>
    <submittedName>
        <fullName evidence="1">Multiple sugar transport system substrate-binding protein</fullName>
    </submittedName>
</protein>